<evidence type="ECO:0000256" key="1">
    <source>
        <dbReference type="SAM" id="MobiDB-lite"/>
    </source>
</evidence>
<feature type="region of interest" description="Disordered" evidence="1">
    <location>
        <begin position="1"/>
        <end position="59"/>
    </location>
</feature>
<protein>
    <submittedName>
        <fullName evidence="2">Uncharacterized protein</fullName>
    </submittedName>
</protein>
<name>A0A139IP27_9PEZI</name>
<dbReference type="Proteomes" id="UP000073492">
    <property type="component" value="Unassembled WGS sequence"/>
</dbReference>
<dbReference type="AlphaFoldDB" id="A0A139IP27"/>
<sequence length="128" mass="14428">MPEHGALATRKLSTNYESCRRPTSRQAGKYATTELSTRRSSSTSFSTRSQNRRTTQTPSKIWAINQPINQPSHVQMTVMGSHNVLNDCTSTRQYPPPPVRSMITFPSISHSVKFIPYLELLRFKSGGQ</sequence>
<accession>A0A139IP27</accession>
<comment type="caution">
    <text evidence="2">The sequence shown here is derived from an EMBL/GenBank/DDBJ whole genome shotgun (WGS) entry which is preliminary data.</text>
</comment>
<evidence type="ECO:0000313" key="2">
    <source>
        <dbReference type="EMBL" id="KXT16558.1"/>
    </source>
</evidence>
<proteinExistence type="predicted"/>
<evidence type="ECO:0000313" key="3">
    <source>
        <dbReference type="Proteomes" id="UP000073492"/>
    </source>
</evidence>
<organism evidence="2 3">
    <name type="scientific">Pseudocercospora musae</name>
    <dbReference type="NCBI Taxonomy" id="113226"/>
    <lineage>
        <taxon>Eukaryota</taxon>
        <taxon>Fungi</taxon>
        <taxon>Dikarya</taxon>
        <taxon>Ascomycota</taxon>
        <taxon>Pezizomycotina</taxon>
        <taxon>Dothideomycetes</taxon>
        <taxon>Dothideomycetidae</taxon>
        <taxon>Mycosphaerellales</taxon>
        <taxon>Mycosphaerellaceae</taxon>
        <taxon>Pseudocercospora</taxon>
    </lineage>
</organism>
<gene>
    <name evidence="2" type="ORF">AC579_6286</name>
</gene>
<reference evidence="2 3" key="1">
    <citation type="submission" date="2015-07" db="EMBL/GenBank/DDBJ databases">
        <title>Comparative genomics of the Sigatoka disease complex on banana suggests a link between parallel evolutionary changes in Pseudocercospora fijiensis and Pseudocercospora eumusae and increased virulence on the banana host.</title>
        <authorList>
            <person name="Chang T.-C."/>
            <person name="Salvucci A."/>
            <person name="Crous P.W."/>
            <person name="Stergiopoulos I."/>
        </authorList>
    </citation>
    <scope>NUCLEOTIDE SEQUENCE [LARGE SCALE GENOMIC DNA]</scope>
    <source>
        <strain evidence="2 3">CBS 116634</strain>
    </source>
</reference>
<feature type="compositionally biased region" description="Low complexity" evidence="1">
    <location>
        <begin position="32"/>
        <end position="59"/>
    </location>
</feature>
<keyword evidence="3" id="KW-1185">Reference proteome</keyword>
<dbReference type="EMBL" id="LFZO01000034">
    <property type="protein sequence ID" value="KXT16558.1"/>
    <property type="molecule type" value="Genomic_DNA"/>
</dbReference>